<dbReference type="Pfam" id="PF04472">
    <property type="entry name" value="SepF"/>
    <property type="match status" value="1"/>
</dbReference>
<comment type="caution">
    <text evidence="6">The sequence shown here is derived from an EMBL/GenBank/DDBJ whole genome shotgun (WGS) entry which is preliminary data.</text>
</comment>
<comment type="subunit">
    <text evidence="5">Homodimer. Interacts with FtsZ.</text>
</comment>
<accession>A0A0R1UAX4</accession>
<comment type="function">
    <text evidence="4 5">Cell division protein that is part of the divisome complex and is recruited early to the Z-ring. Probably stimulates Z-ring formation, perhaps through the cross-linking of FtsZ protofilaments. Its function overlaps with FtsA.</text>
</comment>
<keyword evidence="1 5" id="KW-0132">Cell division</keyword>
<dbReference type="PANTHER" id="PTHR35798:SF1">
    <property type="entry name" value="CELL DIVISION PROTEIN SEPF"/>
    <property type="match status" value="1"/>
</dbReference>
<dbReference type="Proteomes" id="UP000050816">
    <property type="component" value="Unassembled WGS sequence"/>
</dbReference>
<gene>
    <name evidence="5" type="primary">sepF</name>
    <name evidence="6" type="ORF">FC43_GL001317</name>
</gene>
<dbReference type="GO" id="GO:0005737">
    <property type="term" value="C:cytoplasm"/>
    <property type="evidence" value="ECO:0007669"/>
    <property type="project" value="UniProtKB-SubCell"/>
</dbReference>
<proteinExistence type="inferred from homology"/>
<comment type="subcellular location">
    <subcellularLocation>
        <location evidence="5">Cytoplasm</location>
    </subcellularLocation>
    <text evidence="5">Localizes to the division site, in a FtsZ-dependent manner.</text>
</comment>
<dbReference type="GeneID" id="82932912"/>
<evidence type="ECO:0000256" key="5">
    <source>
        <dbReference type="HAMAP-Rule" id="MF_01197"/>
    </source>
</evidence>
<organism evidence="6 7">
    <name type="scientific">Limosilactobacillus ingluviei DSM 15946</name>
    <dbReference type="NCBI Taxonomy" id="1423760"/>
    <lineage>
        <taxon>Bacteria</taxon>
        <taxon>Bacillati</taxon>
        <taxon>Bacillota</taxon>
        <taxon>Bacilli</taxon>
        <taxon>Lactobacillales</taxon>
        <taxon>Lactobacillaceae</taxon>
        <taxon>Limosilactobacillus</taxon>
    </lineage>
</organism>
<dbReference type="EMBL" id="AZFK01000029">
    <property type="protein sequence ID" value="KRL90512.1"/>
    <property type="molecule type" value="Genomic_DNA"/>
</dbReference>
<dbReference type="GO" id="GO:0000917">
    <property type="term" value="P:division septum assembly"/>
    <property type="evidence" value="ECO:0007669"/>
    <property type="project" value="UniProtKB-KW"/>
</dbReference>
<evidence type="ECO:0000256" key="3">
    <source>
        <dbReference type="ARBA" id="ARBA00023306"/>
    </source>
</evidence>
<evidence type="ECO:0000313" key="6">
    <source>
        <dbReference type="EMBL" id="KRL90512.1"/>
    </source>
</evidence>
<reference evidence="6 7" key="1">
    <citation type="journal article" date="2015" name="Genome Announc.">
        <title>Expanding the biotechnology potential of lactobacilli through comparative genomics of 213 strains and associated genera.</title>
        <authorList>
            <person name="Sun Z."/>
            <person name="Harris H.M."/>
            <person name="McCann A."/>
            <person name="Guo C."/>
            <person name="Argimon S."/>
            <person name="Zhang W."/>
            <person name="Yang X."/>
            <person name="Jeffery I.B."/>
            <person name="Cooney J.C."/>
            <person name="Kagawa T.F."/>
            <person name="Liu W."/>
            <person name="Song Y."/>
            <person name="Salvetti E."/>
            <person name="Wrobel A."/>
            <person name="Rasinkangas P."/>
            <person name="Parkhill J."/>
            <person name="Rea M.C."/>
            <person name="O'Sullivan O."/>
            <person name="Ritari J."/>
            <person name="Douillard F.P."/>
            <person name="Paul Ross R."/>
            <person name="Yang R."/>
            <person name="Briner A.E."/>
            <person name="Felis G.E."/>
            <person name="de Vos W.M."/>
            <person name="Barrangou R."/>
            <person name="Klaenhammer T.R."/>
            <person name="Caufield P.W."/>
            <person name="Cui Y."/>
            <person name="Zhang H."/>
            <person name="O'Toole P.W."/>
        </authorList>
    </citation>
    <scope>NUCLEOTIDE SEQUENCE [LARGE SCALE GENOMIC DNA]</scope>
    <source>
        <strain evidence="6 7">DSM 15946</strain>
    </source>
</reference>
<evidence type="ECO:0000256" key="1">
    <source>
        <dbReference type="ARBA" id="ARBA00022618"/>
    </source>
</evidence>
<dbReference type="Gene3D" id="3.30.110.150">
    <property type="entry name" value="SepF-like protein"/>
    <property type="match status" value="1"/>
</dbReference>
<evidence type="ECO:0000256" key="4">
    <source>
        <dbReference type="ARBA" id="ARBA00044936"/>
    </source>
</evidence>
<keyword evidence="5" id="KW-0963">Cytoplasm</keyword>
<dbReference type="InterPro" id="IPR038594">
    <property type="entry name" value="SepF-like_sf"/>
</dbReference>
<protein>
    <recommendedName>
        <fullName evidence="5">Cell division protein SepF</fullName>
    </recommendedName>
</protein>
<keyword evidence="3 5" id="KW-0131">Cell cycle</keyword>
<keyword evidence="2 5" id="KW-0717">Septation</keyword>
<dbReference type="InterPro" id="IPR007561">
    <property type="entry name" value="Cell_div_SepF/SepF-rel"/>
</dbReference>
<evidence type="ECO:0000256" key="2">
    <source>
        <dbReference type="ARBA" id="ARBA00023210"/>
    </source>
</evidence>
<dbReference type="AlphaFoldDB" id="A0A0R1UAX4"/>
<dbReference type="HAMAP" id="MF_01197">
    <property type="entry name" value="SepF"/>
    <property type="match status" value="1"/>
</dbReference>
<dbReference type="GO" id="GO:0043093">
    <property type="term" value="P:FtsZ-dependent cytokinesis"/>
    <property type="evidence" value="ECO:0007669"/>
    <property type="project" value="UniProtKB-UniRule"/>
</dbReference>
<dbReference type="InterPro" id="IPR023052">
    <property type="entry name" value="Cell_div_SepF"/>
</dbReference>
<dbReference type="PANTHER" id="PTHR35798">
    <property type="entry name" value="CELL DIVISION PROTEIN SEPF"/>
    <property type="match status" value="1"/>
</dbReference>
<comment type="similarity">
    <text evidence="5">Belongs to the SepF family.</text>
</comment>
<name>A0A0R1UAX4_9LACO</name>
<sequence>MAGKFLSNFFGISDEPTATEYYAEKSPATPVKPVVQPSNHKVVSIQQGLNREPGRIALFEPRIYSDVREIGKQLLNGQAVIVNFTQEDQKTALKTIDFLNGVVFAIDGKMKRIGEQIFLCTPKNYEVSGRTIDGHRDTPDL</sequence>
<dbReference type="RefSeq" id="WP_019205104.1">
    <property type="nucleotide sequence ID" value="NZ_AZFK01000029.1"/>
</dbReference>
<evidence type="ECO:0000313" key="7">
    <source>
        <dbReference type="Proteomes" id="UP000050816"/>
    </source>
</evidence>
<dbReference type="PATRIC" id="fig|1423760.3.peg.1386"/>